<reference evidence="2 3" key="1">
    <citation type="submission" date="2017-11" db="EMBL/GenBank/DDBJ databases">
        <title>Infants hospitalized years apart are colonized by the same room-sourced microbial strains.</title>
        <authorList>
            <person name="Brooks B."/>
            <person name="Olm M.R."/>
            <person name="Firek B.A."/>
            <person name="Baker R."/>
            <person name="Thomas B.C."/>
            <person name="Morowitz M.J."/>
            <person name="Banfield J.F."/>
        </authorList>
    </citation>
    <scope>NUCLEOTIDE SEQUENCE [LARGE SCALE GENOMIC DNA]</scope>
    <source>
        <strain evidence="2">S2_009_000_R2_76</strain>
    </source>
</reference>
<feature type="transmembrane region" description="Helical" evidence="1">
    <location>
        <begin position="20"/>
        <end position="41"/>
    </location>
</feature>
<gene>
    <name evidence="2" type="ORF">DI598_02020</name>
</gene>
<dbReference type="EMBL" id="QFOI01000017">
    <property type="protein sequence ID" value="PZP51939.1"/>
    <property type="molecule type" value="Genomic_DNA"/>
</dbReference>
<evidence type="ECO:0000313" key="3">
    <source>
        <dbReference type="Proteomes" id="UP000249645"/>
    </source>
</evidence>
<dbReference type="PANTHER" id="PTHR31876:SF26">
    <property type="entry name" value="PROTEIN LIKE COV 2"/>
    <property type="match status" value="1"/>
</dbReference>
<organism evidence="2 3">
    <name type="scientific">Pseudopedobacter saltans</name>
    <dbReference type="NCBI Taxonomy" id="151895"/>
    <lineage>
        <taxon>Bacteria</taxon>
        <taxon>Pseudomonadati</taxon>
        <taxon>Bacteroidota</taxon>
        <taxon>Sphingobacteriia</taxon>
        <taxon>Sphingobacteriales</taxon>
        <taxon>Sphingobacteriaceae</taxon>
        <taxon>Pseudopedobacter</taxon>
    </lineage>
</organism>
<accession>A0A2W5HE14</accession>
<dbReference type="InterPro" id="IPR007462">
    <property type="entry name" value="COV1-like"/>
</dbReference>
<evidence type="ECO:0000313" key="2">
    <source>
        <dbReference type="EMBL" id="PZP51939.1"/>
    </source>
</evidence>
<sequence>MPLKKKDRPFFSAQSLVQYLFQGILVIAPVAVTVYVIWWLFTLVDNLLPNIISNFIPSLITENGTFKRIPGVGFVITILFLVLVGRLSSIFIVEKLMHFFDRLLEHTPGVKIIYSSVKDFVQAFAGNKKKFNKPVMVNVDAQDIWRLGFITQEDASSFGLNDYVVVYVPHSYALSGITYLVPKDKIKKVSDDVKAADVMKFVVSGGVTDVDHHTKNG</sequence>
<dbReference type="PANTHER" id="PTHR31876">
    <property type="entry name" value="COV-LIKE PROTEIN 1"/>
    <property type="match status" value="1"/>
</dbReference>
<keyword evidence="1" id="KW-0812">Transmembrane</keyword>
<dbReference type="Pfam" id="PF04367">
    <property type="entry name" value="DUF502"/>
    <property type="match status" value="1"/>
</dbReference>
<keyword evidence="1" id="KW-0472">Membrane</keyword>
<dbReference type="Proteomes" id="UP000249645">
    <property type="component" value="Unassembled WGS sequence"/>
</dbReference>
<comment type="caution">
    <text evidence="2">The sequence shown here is derived from an EMBL/GenBank/DDBJ whole genome shotgun (WGS) entry which is preliminary data.</text>
</comment>
<feature type="transmembrane region" description="Helical" evidence="1">
    <location>
        <begin position="72"/>
        <end position="93"/>
    </location>
</feature>
<proteinExistence type="predicted"/>
<dbReference type="AlphaFoldDB" id="A0A2W5HE14"/>
<keyword evidence="1" id="KW-1133">Transmembrane helix</keyword>
<name>A0A2W5HE14_9SPHI</name>
<evidence type="ECO:0008006" key="4">
    <source>
        <dbReference type="Google" id="ProtNLM"/>
    </source>
</evidence>
<protein>
    <recommendedName>
        <fullName evidence="4">DUF502 domain-containing protein</fullName>
    </recommendedName>
</protein>
<evidence type="ECO:0000256" key="1">
    <source>
        <dbReference type="SAM" id="Phobius"/>
    </source>
</evidence>